<dbReference type="GO" id="GO:0006107">
    <property type="term" value="P:oxaloacetate metabolic process"/>
    <property type="evidence" value="ECO:0007669"/>
    <property type="project" value="UniProtKB-UniRule"/>
</dbReference>
<keyword evidence="6 10" id="KW-0460">Magnesium</keyword>
<evidence type="ECO:0000256" key="8">
    <source>
        <dbReference type="ARBA" id="ARBA00023300"/>
    </source>
</evidence>
<dbReference type="STRING" id="484498.SAMN05421686_101343"/>
<dbReference type="InterPro" id="IPR033129">
    <property type="entry name" value="PEPCASE_His_AS"/>
</dbReference>
<feature type="active site" evidence="10 11">
    <location>
        <position position="140"/>
    </location>
</feature>
<dbReference type="PANTHER" id="PTHR30523:SF6">
    <property type="entry name" value="PHOSPHOENOLPYRUVATE CARBOXYLASE"/>
    <property type="match status" value="1"/>
</dbReference>
<dbReference type="InterPro" id="IPR021135">
    <property type="entry name" value="PEP_COase"/>
</dbReference>
<dbReference type="AlphaFoldDB" id="A0A1N7J4I5"/>
<evidence type="ECO:0000256" key="2">
    <source>
        <dbReference type="ARBA" id="ARBA00003670"/>
    </source>
</evidence>
<dbReference type="RefSeq" id="WP_076513838.1">
    <property type="nucleotide sequence ID" value="NZ_FTOH01000001.1"/>
</dbReference>
<evidence type="ECO:0000256" key="4">
    <source>
        <dbReference type="ARBA" id="ARBA00012305"/>
    </source>
</evidence>
<evidence type="ECO:0000256" key="10">
    <source>
        <dbReference type="HAMAP-Rule" id="MF_00595"/>
    </source>
</evidence>
<reference evidence="14" key="1">
    <citation type="submission" date="2017-01" db="EMBL/GenBank/DDBJ databases">
        <authorList>
            <person name="Varghese N."/>
            <person name="Submissions S."/>
        </authorList>
    </citation>
    <scope>NUCLEOTIDE SEQUENCE [LARGE SCALE GENOMIC DNA]</scope>
    <source>
        <strain evidence="14">DSM 24913</strain>
    </source>
</reference>
<dbReference type="EMBL" id="FTOH01000001">
    <property type="protein sequence ID" value="SIS44209.1"/>
    <property type="molecule type" value="Genomic_DNA"/>
</dbReference>
<dbReference type="GO" id="GO:0005829">
    <property type="term" value="C:cytosol"/>
    <property type="evidence" value="ECO:0007669"/>
    <property type="project" value="TreeGrafter"/>
</dbReference>
<dbReference type="Gene3D" id="1.20.1440.90">
    <property type="entry name" value="Phosphoenolpyruvate/pyruvate domain"/>
    <property type="match status" value="1"/>
</dbReference>
<name>A0A1N7J4I5_9GAMM</name>
<dbReference type="InterPro" id="IPR018129">
    <property type="entry name" value="PEP_COase_Lys_AS"/>
</dbReference>
<sequence length="877" mass="98866">MKELDALLRDKVRMLGNALGNTIRNDLGEDTLAQIETIRKQAKRARTGDENERDKLLDLLKGLADDSLVPVVRGFNQFLNLANLAEQQHGISWRREDVGEESTDTMFPDLIKRLVEAGIEGEDLTSKVAAANVELVLTAHPTEVTRRTLIQKYDELSHLLQQRDDLHDEHPSLASIEERISRLINEIWHTDEIRKVRPTAVDEAKWGFAVIENSLWYAIPEMLRSMNIDLMERGAPALPLDAVPVRFSSWMGGDRDGNPNVTSTVTEEVLYLARWMAADLYLRDIEHLGSQLSMYAGTPEFKAKYPSHEPYRECLHGLRTRLENTREWAQANVDGEVCELKPLLDDAELVEPLQACYDSLVGSGLKSIADGDLLDTLRRCACFGLALVRLDVRQESTRHSAVLAEICDFYGWGDYLEWSEEKKQEFLLKELTSRRPLIPEFWEPSDEVAEVLATTRILAQPIGRGVSCYIISMASEPSDILSVALLLQASGVRHKLPVVPLFETLSDLEQSGPRMEKLWQVPWYREYSECRQQVMIGYSDSSKDAGQLAAVWAQYQAQEILSRVADEQGYSLRLFHGRGGTVGRGGGPAHRAILAQPPGSVRGGLRVTEQGEMIRFKFGLPEIAERNLKIYISAVLEANLLPPQAPVKEWRDTMSELAEVGVGSYRAMVRDNPDFVSYFRAATPEQELGKLSLGSRPARRRSGGGIETLRAIPWIFAWTQIRLMLPAWLGADSALEDQIQRGKLTTLRQMYCEWPFFRTYIDMLEMVLSKADTAIAGYYEALLVEPDMQPLGSLLRQRLGDVTTLVLQVKEQSELLEHNQSLQQSMQVRDPYTDPLHYLQAELLYRERQSADVVSTEVEKALMVTMAGIAAGMRNTG</sequence>
<keyword evidence="14" id="KW-1185">Reference proteome</keyword>
<dbReference type="HAMAP" id="MF_00595">
    <property type="entry name" value="PEPcase_type1"/>
    <property type="match status" value="1"/>
</dbReference>
<dbReference type="PANTHER" id="PTHR30523">
    <property type="entry name" value="PHOSPHOENOLPYRUVATE CARBOXYLASE"/>
    <property type="match status" value="1"/>
</dbReference>
<evidence type="ECO:0000256" key="5">
    <source>
        <dbReference type="ARBA" id="ARBA00022419"/>
    </source>
</evidence>
<protein>
    <recommendedName>
        <fullName evidence="5 10">Phosphoenolpyruvate carboxylase</fullName>
        <shortName evidence="10">PEPC</shortName>
        <shortName evidence="10">PEPCase</shortName>
        <ecNumber evidence="4 10">4.1.1.31</ecNumber>
    </recommendedName>
</protein>
<dbReference type="GO" id="GO:0000287">
    <property type="term" value="F:magnesium ion binding"/>
    <property type="evidence" value="ECO:0007669"/>
    <property type="project" value="UniProtKB-UniRule"/>
</dbReference>
<evidence type="ECO:0000256" key="11">
    <source>
        <dbReference type="PROSITE-ProRule" id="PRU10111"/>
    </source>
</evidence>
<dbReference type="InterPro" id="IPR022805">
    <property type="entry name" value="PEP_COase_bac/pln-type"/>
</dbReference>
<dbReference type="OrthoDB" id="9768133at2"/>
<accession>A0A1N7J4I5</accession>
<evidence type="ECO:0000256" key="3">
    <source>
        <dbReference type="ARBA" id="ARBA00008346"/>
    </source>
</evidence>
<dbReference type="PROSITE" id="PS00393">
    <property type="entry name" value="PEPCASE_2"/>
    <property type="match status" value="1"/>
</dbReference>
<dbReference type="PROSITE" id="PS00781">
    <property type="entry name" value="PEPCASE_1"/>
    <property type="match status" value="1"/>
</dbReference>
<evidence type="ECO:0000256" key="7">
    <source>
        <dbReference type="ARBA" id="ARBA00023239"/>
    </source>
</evidence>
<evidence type="ECO:0000313" key="13">
    <source>
        <dbReference type="EMBL" id="SIS44209.1"/>
    </source>
</evidence>
<dbReference type="InterPro" id="IPR015813">
    <property type="entry name" value="Pyrv/PenolPyrv_kinase-like_dom"/>
</dbReference>
<dbReference type="PRINTS" id="PR00150">
    <property type="entry name" value="PEPCARBXLASE"/>
</dbReference>
<proteinExistence type="inferred from homology"/>
<evidence type="ECO:0000256" key="9">
    <source>
        <dbReference type="ARBA" id="ARBA00048995"/>
    </source>
</evidence>
<keyword evidence="8 10" id="KW-0120">Carbon dioxide fixation</keyword>
<dbReference type="GO" id="GO:0006099">
    <property type="term" value="P:tricarboxylic acid cycle"/>
    <property type="evidence" value="ECO:0007669"/>
    <property type="project" value="InterPro"/>
</dbReference>
<comment type="catalytic activity">
    <reaction evidence="9 10">
        <text>oxaloacetate + phosphate = phosphoenolpyruvate + hydrogencarbonate</text>
        <dbReference type="Rhea" id="RHEA:28370"/>
        <dbReference type="ChEBI" id="CHEBI:16452"/>
        <dbReference type="ChEBI" id="CHEBI:17544"/>
        <dbReference type="ChEBI" id="CHEBI:43474"/>
        <dbReference type="ChEBI" id="CHEBI:58702"/>
        <dbReference type="EC" id="4.1.1.31"/>
    </reaction>
</comment>
<comment type="function">
    <text evidence="2 10">Forms oxaloacetate, a four-carbon dicarboxylic acid source for the tricarboxylic acid cycle.</text>
</comment>
<dbReference type="GO" id="GO:0015977">
    <property type="term" value="P:carbon fixation"/>
    <property type="evidence" value="ECO:0007669"/>
    <property type="project" value="UniProtKB-UniRule"/>
</dbReference>
<organism evidence="13 14">
    <name type="scientific">Thalassolituus maritimus</name>
    <dbReference type="NCBI Taxonomy" id="484498"/>
    <lineage>
        <taxon>Bacteria</taxon>
        <taxon>Pseudomonadati</taxon>
        <taxon>Pseudomonadota</taxon>
        <taxon>Gammaproteobacteria</taxon>
        <taxon>Oceanospirillales</taxon>
        <taxon>Oceanospirillaceae</taxon>
        <taxon>Thalassolituus</taxon>
    </lineage>
</organism>
<keyword evidence="13" id="KW-0670">Pyruvate</keyword>
<dbReference type="Pfam" id="PF00311">
    <property type="entry name" value="PEPcase"/>
    <property type="match status" value="1"/>
</dbReference>
<dbReference type="NCBIfam" id="NF000584">
    <property type="entry name" value="PRK00009.1"/>
    <property type="match status" value="1"/>
</dbReference>
<dbReference type="Proteomes" id="UP000185639">
    <property type="component" value="Unassembled WGS sequence"/>
</dbReference>
<evidence type="ECO:0000256" key="1">
    <source>
        <dbReference type="ARBA" id="ARBA00001946"/>
    </source>
</evidence>
<comment type="cofactor">
    <cofactor evidence="1 10">
        <name>Mg(2+)</name>
        <dbReference type="ChEBI" id="CHEBI:18420"/>
    </cofactor>
</comment>
<evidence type="ECO:0000313" key="14">
    <source>
        <dbReference type="Proteomes" id="UP000185639"/>
    </source>
</evidence>
<dbReference type="GO" id="GO:0008964">
    <property type="term" value="F:phosphoenolpyruvate carboxylase activity"/>
    <property type="evidence" value="ECO:0007669"/>
    <property type="project" value="UniProtKB-UniRule"/>
</dbReference>
<evidence type="ECO:0000256" key="6">
    <source>
        <dbReference type="ARBA" id="ARBA00022842"/>
    </source>
</evidence>
<keyword evidence="7 10" id="KW-0456">Lyase</keyword>
<gene>
    <name evidence="10" type="primary">ppc</name>
    <name evidence="13" type="ORF">SAMN05421686_101343</name>
</gene>
<dbReference type="EC" id="4.1.1.31" evidence="4 10"/>
<feature type="active site" evidence="10 12">
    <location>
        <position position="543"/>
    </location>
</feature>
<comment type="subunit">
    <text evidence="10">Homotetramer.</text>
</comment>
<comment type="similarity">
    <text evidence="3 10">Belongs to the PEPCase type 1 family.</text>
</comment>
<evidence type="ECO:0000256" key="12">
    <source>
        <dbReference type="PROSITE-ProRule" id="PRU10112"/>
    </source>
</evidence>
<dbReference type="SUPFAM" id="SSF51621">
    <property type="entry name" value="Phosphoenolpyruvate/pyruvate domain"/>
    <property type="match status" value="1"/>
</dbReference>